<evidence type="ECO:0000256" key="1">
    <source>
        <dbReference type="SAM" id="Phobius"/>
    </source>
</evidence>
<reference evidence="2" key="1">
    <citation type="submission" date="2021-02" db="EMBL/GenBank/DDBJ databases">
        <authorList>
            <person name="Nowell W R."/>
        </authorList>
    </citation>
    <scope>NUCLEOTIDE SEQUENCE</scope>
</reference>
<protein>
    <submittedName>
        <fullName evidence="2">Uncharacterized protein</fullName>
    </submittedName>
</protein>
<name>A0A813PGN7_9BILA</name>
<comment type="caution">
    <text evidence="2">The sequence shown here is derived from an EMBL/GenBank/DDBJ whole genome shotgun (WGS) entry which is preliminary data.</text>
</comment>
<dbReference type="AlphaFoldDB" id="A0A813PGN7"/>
<sequence length="255" mass="29641">MNFYFSIICVVPIYSIHLIRSVQSDLTVYSYSPLNIFIEPFRRLMGTKIGLNARPLSLWHILSIGIPYFVLRYSLQYTVYNIFIKILSEFRTKQEQHVRLNEVAQIENINDIEVTRFYGNLPNFPRQKRQLVEREEIMGIAKKVAIVIIVTVSLCIVCCIGSTIFLCVKCCCNNNRKRERTQTNQVPQPIFINTDQNFQPSRQSGYNPIQMQSNESQAMLQPSAPPLPYLSGYDIPFHHHTDQPPSYDVLYNKKI</sequence>
<keyword evidence="1" id="KW-1133">Transmembrane helix</keyword>
<evidence type="ECO:0000313" key="4">
    <source>
        <dbReference type="Proteomes" id="UP000663829"/>
    </source>
</evidence>
<accession>A0A813PGN7</accession>
<dbReference type="Proteomes" id="UP000663829">
    <property type="component" value="Unassembled WGS sequence"/>
</dbReference>
<keyword evidence="4" id="KW-1185">Reference proteome</keyword>
<dbReference type="EMBL" id="CAJNOQ010000057">
    <property type="protein sequence ID" value="CAF0748579.1"/>
    <property type="molecule type" value="Genomic_DNA"/>
</dbReference>
<evidence type="ECO:0000313" key="2">
    <source>
        <dbReference type="EMBL" id="CAF0748579.1"/>
    </source>
</evidence>
<keyword evidence="1" id="KW-0812">Transmembrane</keyword>
<dbReference type="EMBL" id="CAJOBC010000057">
    <property type="protein sequence ID" value="CAF3527758.1"/>
    <property type="molecule type" value="Genomic_DNA"/>
</dbReference>
<proteinExistence type="predicted"/>
<dbReference type="Proteomes" id="UP000681722">
    <property type="component" value="Unassembled WGS sequence"/>
</dbReference>
<keyword evidence="1" id="KW-0472">Membrane</keyword>
<evidence type="ECO:0000313" key="3">
    <source>
        <dbReference type="EMBL" id="CAF3527758.1"/>
    </source>
</evidence>
<gene>
    <name evidence="2" type="ORF">GPM918_LOCUS690</name>
    <name evidence="3" type="ORF">SRO942_LOCUS691</name>
</gene>
<feature type="transmembrane region" description="Helical" evidence="1">
    <location>
        <begin position="144"/>
        <end position="166"/>
    </location>
</feature>
<organism evidence="2 4">
    <name type="scientific">Didymodactylos carnosus</name>
    <dbReference type="NCBI Taxonomy" id="1234261"/>
    <lineage>
        <taxon>Eukaryota</taxon>
        <taxon>Metazoa</taxon>
        <taxon>Spiralia</taxon>
        <taxon>Gnathifera</taxon>
        <taxon>Rotifera</taxon>
        <taxon>Eurotatoria</taxon>
        <taxon>Bdelloidea</taxon>
        <taxon>Philodinida</taxon>
        <taxon>Philodinidae</taxon>
        <taxon>Didymodactylos</taxon>
    </lineage>
</organism>